<organism evidence="2 3">
    <name type="scientific">Ralstonia flaminis</name>
    <dbReference type="NCBI Taxonomy" id="3058597"/>
    <lineage>
        <taxon>Bacteria</taxon>
        <taxon>Pseudomonadati</taxon>
        <taxon>Pseudomonadota</taxon>
        <taxon>Betaproteobacteria</taxon>
        <taxon>Burkholderiales</taxon>
        <taxon>Burkholderiaceae</taxon>
        <taxon>Ralstonia</taxon>
    </lineage>
</organism>
<evidence type="ECO:0000313" key="2">
    <source>
        <dbReference type="EMBL" id="CAJ0812696.1"/>
    </source>
</evidence>
<reference evidence="2 3" key="1">
    <citation type="submission" date="2023-07" db="EMBL/GenBank/DDBJ databases">
        <authorList>
            <person name="Peeters C."/>
        </authorList>
    </citation>
    <scope>NUCLEOTIDE SEQUENCE [LARGE SCALE GENOMIC DNA]</scope>
    <source>
        <strain evidence="2 3">LMG 18101</strain>
    </source>
</reference>
<evidence type="ECO:0000256" key="1">
    <source>
        <dbReference type="SAM" id="Coils"/>
    </source>
</evidence>
<keyword evidence="3" id="KW-1185">Reference proteome</keyword>
<evidence type="ECO:0000313" key="3">
    <source>
        <dbReference type="Proteomes" id="UP001189757"/>
    </source>
</evidence>
<comment type="caution">
    <text evidence="2">The sequence shown here is derived from an EMBL/GenBank/DDBJ whole genome shotgun (WGS) entry which is preliminary data.</text>
</comment>
<accession>A0ABN9JI57</accession>
<protein>
    <submittedName>
        <fullName evidence="2">Uncharacterized protein</fullName>
    </submittedName>
</protein>
<dbReference type="EMBL" id="CATZLL010000004">
    <property type="protein sequence ID" value="CAJ0812696.1"/>
    <property type="molecule type" value="Genomic_DNA"/>
</dbReference>
<keyword evidence="1" id="KW-0175">Coiled coil</keyword>
<name>A0ABN9JI57_9RALS</name>
<proteinExistence type="predicted"/>
<dbReference type="RefSeq" id="WP_199032438.1">
    <property type="nucleotide sequence ID" value="NZ_CATZLL010000004.1"/>
</dbReference>
<gene>
    <name evidence="2" type="ORF">LMG18101_01654</name>
</gene>
<dbReference type="Proteomes" id="UP001189757">
    <property type="component" value="Unassembled WGS sequence"/>
</dbReference>
<sequence length="108" mass="12205">MQTQKIRQRLEHAEHTIAQLSELCMSQHGVPDALKQSVEQLDEQARQCHARLENTQDTQALVQAVDQLEAASDRAKMACQSAGKIDHSVHAAVMRTHDELSRLKHHLH</sequence>
<feature type="coiled-coil region" evidence="1">
    <location>
        <begin position="3"/>
        <end position="58"/>
    </location>
</feature>